<dbReference type="InterPro" id="IPR021729">
    <property type="entry name" value="DUF3298"/>
</dbReference>
<dbReference type="InterPro" id="IPR037126">
    <property type="entry name" value="PdaC/RsiV-like_sf"/>
</dbReference>
<dbReference type="OrthoDB" id="5637at2"/>
<evidence type="ECO:0000313" key="4">
    <source>
        <dbReference type="EMBL" id="SIR40076.1"/>
    </source>
</evidence>
<dbReference type="Pfam" id="PF13739">
    <property type="entry name" value="PdaC"/>
    <property type="match status" value="1"/>
</dbReference>
<dbReference type="STRING" id="56779.SAMN05421834_12419"/>
<evidence type="ECO:0000259" key="3">
    <source>
        <dbReference type="Pfam" id="PF13739"/>
    </source>
</evidence>
<accession>A0A1N7AM49</accession>
<dbReference type="Pfam" id="PF11738">
    <property type="entry name" value="DUF3298"/>
    <property type="match status" value="1"/>
</dbReference>
<evidence type="ECO:0008006" key="6">
    <source>
        <dbReference type="Google" id="ProtNLM"/>
    </source>
</evidence>
<keyword evidence="1" id="KW-1133">Transmembrane helix</keyword>
<keyword evidence="1" id="KW-0812">Transmembrane</keyword>
<dbReference type="Gene3D" id="3.90.640.20">
    <property type="entry name" value="Heat-shock cognate protein, ATPase"/>
    <property type="match status" value="1"/>
</dbReference>
<keyword evidence="1" id="KW-0472">Membrane</keyword>
<protein>
    <recommendedName>
        <fullName evidence="6">Deacetylase PdaC domain-containing protein</fullName>
    </recommendedName>
</protein>
<name>A0A1N7AM49_9FIRM</name>
<organism evidence="4 5">
    <name type="scientific">Halanaerobium kushneri</name>
    <dbReference type="NCBI Taxonomy" id="56779"/>
    <lineage>
        <taxon>Bacteria</taxon>
        <taxon>Bacillati</taxon>
        <taxon>Bacillota</taxon>
        <taxon>Clostridia</taxon>
        <taxon>Halanaerobiales</taxon>
        <taxon>Halanaerobiaceae</taxon>
        <taxon>Halanaerobium</taxon>
    </lineage>
</organism>
<evidence type="ECO:0000313" key="5">
    <source>
        <dbReference type="Proteomes" id="UP000185669"/>
    </source>
</evidence>
<feature type="transmembrane region" description="Helical" evidence="1">
    <location>
        <begin position="16"/>
        <end position="37"/>
    </location>
</feature>
<evidence type="ECO:0000259" key="2">
    <source>
        <dbReference type="Pfam" id="PF11738"/>
    </source>
</evidence>
<proteinExistence type="predicted"/>
<dbReference type="AlphaFoldDB" id="A0A1N7AM49"/>
<keyword evidence="5" id="KW-1185">Reference proteome</keyword>
<dbReference type="EMBL" id="FTNC01000024">
    <property type="protein sequence ID" value="SIR40076.1"/>
    <property type="molecule type" value="Genomic_DNA"/>
</dbReference>
<dbReference type="InterPro" id="IPR025303">
    <property type="entry name" value="PdaC"/>
</dbReference>
<feature type="domain" description="DUF3298" evidence="2">
    <location>
        <begin position="166"/>
        <end position="230"/>
    </location>
</feature>
<evidence type="ECO:0000256" key="1">
    <source>
        <dbReference type="SAM" id="Phobius"/>
    </source>
</evidence>
<dbReference type="RefSeq" id="WP_076545823.1">
    <property type="nucleotide sequence ID" value="NZ_FTNC01000024.1"/>
</dbReference>
<gene>
    <name evidence="4" type="ORF">SAMN05421834_12419</name>
</gene>
<sequence>MEEKISFYHFCDLNRIIIFVTILLFLTTIPTVALEIVSIPVTKTENNIYQIEAEIPILMNLNHKNIQKKYNDLFRDNIMTFIEYTVVMAKQSYRDFNESGFPWREFVGRVNFETKNTEQILSIKFNYYQYTGGAHGNPYSLSYNIDLATGKDLKLVDFLDRHNMSLSEVEKLIKAAIKKDPDIYFEADYGFQTLDKNQFYYLEDGDLVIYFQPYAIAPYSTGIPEFRIKY</sequence>
<feature type="domain" description="Deacetylase PdaC" evidence="3">
    <location>
        <begin position="43"/>
        <end position="137"/>
    </location>
</feature>
<dbReference type="Gene3D" id="3.30.565.40">
    <property type="entry name" value="Fervidobacterium nodosum Rt17-B1 like"/>
    <property type="match status" value="1"/>
</dbReference>
<dbReference type="Proteomes" id="UP000185669">
    <property type="component" value="Unassembled WGS sequence"/>
</dbReference>
<reference evidence="5" key="1">
    <citation type="submission" date="2017-01" db="EMBL/GenBank/DDBJ databases">
        <authorList>
            <person name="Varghese N."/>
            <person name="Submissions S."/>
        </authorList>
    </citation>
    <scope>NUCLEOTIDE SEQUENCE [LARGE SCALE GENOMIC DNA]</scope>
    <source>
        <strain evidence="5">ATCC 700103</strain>
    </source>
</reference>